<organism evidence="11">
    <name type="scientific">uncultured Alphaproteobacteria bacterium</name>
    <dbReference type="NCBI Taxonomy" id="91750"/>
    <lineage>
        <taxon>Bacteria</taxon>
        <taxon>Pseudomonadati</taxon>
        <taxon>Pseudomonadota</taxon>
        <taxon>Alphaproteobacteria</taxon>
        <taxon>environmental samples</taxon>
    </lineage>
</organism>
<dbReference type="AlphaFoldDB" id="A0A212K079"/>
<dbReference type="InterPro" id="IPR016047">
    <property type="entry name" value="M23ase_b-sheet_dom"/>
</dbReference>
<keyword evidence="4" id="KW-0378">Hydrolase</keyword>
<feature type="chain" id="PRO_5013256451" evidence="9">
    <location>
        <begin position="23"/>
        <end position="438"/>
    </location>
</feature>
<evidence type="ECO:0000256" key="3">
    <source>
        <dbReference type="ARBA" id="ARBA00022723"/>
    </source>
</evidence>
<keyword evidence="3" id="KW-0479">Metal-binding</keyword>
<dbReference type="EMBL" id="FLUO01000001">
    <property type="protein sequence ID" value="SBW05160.1"/>
    <property type="molecule type" value="Genomic_DNA"/>
</dbReference>
<dbReference type="InterPro" id="IPR050570">
    <property type="entry name" value="Cell_wall_metabolism_enzyme"/>
</dbReference>
<dbReference type="CDD" id="cd12797">
    <property type="entry name" value="M23_peptidase"/>
    <property type="match status" value="1"/>
</dbReference>
<reference evidence="11" key="1">
    <citation type="submission" date="2016-04" db="EMBL/GenBank/DDBJ databases">
        <authorList>
            <person name="Evans L.H."/>
            <person name="Alamgir A."/>
            <person name="Owens N."/>
            <person name="Weber N.D."/>
            <person name="Virtaneva K."/>
            <person name="Barbian K."/>
            <person name="Babar A."/>
            <person name="Rosenke K."/>
        </authorList>
    </citation>
    <scope>NUCLEOTIDE SEQUENCE</scope>
    <source>
        <strain evidence="11">86</strain>
    </source>
</reference>
<evidence type="ECO:0000256" key="5">
    <source>
        <dbReference type="ARBA" id="ARBA00022833"/>
    </source>
</evidence>
<feature type="domain" description="M23ase beta-sheet core" evidence="10">
    <location>
        <begin position="336"/>
        <end position="425"/>
    </location>
</feature>
<dbReference type="PANTHER" id="PTHR21666">
    <property type="entry name" value="PEPTIDASE-RELATED"/>
    <property type="match status" value="1"/>
</dbReference>
<name>A0A212K079_9PROT</name>
<evidence type="ECO:0000256" key="8">
    <source>
        <dbReference type="SAM" id="MobiDB-lite"/>
    </source>
</evidence>
<sequence length="438" mass="47484">MKRRVLGLALAFGVGAASCAAAAEPPASPKDDLSRIEKTLKAEQKRHEELKKRSEAISRDVEAVKRKMVRAASSAQRYEQDLIRLEQRLRELQKQQAALQGAIDRRGDQMVTVIAALQRLAWRPTEALIAQPSPPSDTVRSAILLRAAVPTIESSARDLKADLDKLSAVRAQAKAQKDRIASVTADLGRSQAELKALAAEKTAMQQQAAQASDEAEQRMQTLAREASDLKDLIARLEAERARQREEARKAAIERAKREREAAARAAAALQAAKTAEETRAAQAEQQRIERERRVAAHAPAQAPRGFGKAQGRLPLPAAGSVVQNYGEVTKAGIHAKGITLETRRRAQVITPYDGVVLFAGPFRGYGQLLIIEYGDGYHILLAGMDRIDAAVGQSLLAGEPVGVMNDAGSPELYVELRRDGQPINPLPWLTAGKGKGQG</sequence>
<feature type="coiled-coil region" evidence="7">
    <location>
        <begin position="33"/>
        <end position="102"/>
    </location>
</feature>
<evidence type="ECO:0000256" key="1">
    <source>
        <dbReference type="ARBA" id="ARBA00001947"/>
    </source>
</evidence>
<evidence type="ECO:0000313" key="11">
    <source>
        <dbReference type="EMBL" id="SBW05160.1"/>
    </source>
</evidence>
<keyword evidence="2" id="KW-0645">Protease</keyword>
<protein>
    <submittedName>
        <fullName evidence="11">Membrane-bound metallopeptidase</fullName>
    </submittedName>
</protein>
<dbReference type="Pfam" id="PF01551">
    <property type="entry name" value="Peptidase_M23"/>
    <property type="match status" value="1"/>
</dbReference>
<dbReference type="GO" id="GO:0046872">
    <property type="term" value="F:metal ion binding"/>
    <property type="evidence" value="ECO:0007669"/>
    <property type="project" value="UniProtKB-KW"/>
</dbReference>
<dbReference type="Gene3D" id="2.70.70.10">
    <property type="entry name" value="Glucose Permease (Domain IIA)"/>
    <property type="match status" value="1"/>
</dbReference>
<evidence type="ECO:0000256" key="9">
    <source>
        <dbReference type="SAM" id="SignalP"/>
    </source>
</evidence>
<accession>A0A212K079</accession>
<keyword evidence="7" id="KW-0175">Coiled coil</keyword>
<gene>
    <name evidence="11" type="ORF">KL86APRO_11946</name>
</gene>
<dbReference type="SUPFAM" id="SSF51261">
    <property type="entry name" value="Duplicated hybrid motif"/>
    <property type="match status" value="1"/>
</dbReference>
<dbReference type="PANTHER" id="PTHR21666:SF288">
    <property type="entry name" value="CELL DIVISION PROTEIN YTFB"/>
    <property type="match status" value="1"/>
</dbReference>
<dbReference type="GO" id="GO:0004222">
    <property type="term" value="F:metalloendopeptidase activity"/>
    <property type="evidence" value="ECO:0007669"/>
    <property type="project" value="TreeGrafter"/>
</dbReference>
<feature type="region of interest" description="Disordered" evidence="8">
    <location>
        <begin position="270"/>
        <end position="311"/>
    </location>
</feature>
<feature type="signal peptide" evidence="9">
    <location>
        <begin position="1"/>
        <end position="22"/>
    </location>
</feature>
<evidence type="ECO:0000256" key="6">
    <source>
        <dbReference type="ARBA" id="ARBA00023049"/>
    </source>
</evidence>
<proteinExistence type="predicted"/>
<dbReference type="InterPro" id="IPR011055">
    <property type="entry name" value="Dup_hybrid_motif"/>
</dbReference>
<evidence type="ECO:0000256" key="7">
    <source>
        <dbReference type="SAM" id="Coils"/>
    </source>
</evidence>
<keyword evidence="9" id="KW-0732">Signal</keyword>
<evidence type="ECO:0000256" key="4">
    <source>
        <dbReference type="ARBA" id="ARBA00022801"/>
    </source>
</evidence>
<evidence type="ECO:0000259" key="10">
    <source>
        <dbReference type="Pfam" id="PF01551"/>
    </source>
</evidence>
<evidence type="ECO:0000256" key="2">
    <source>
        <dbReference type="ARBA" id="ARBA00022670"/>
    </source>
</evidence>
<dbReference type="PROSITE" id="PS51257">
    <property type="entry name" value="PROKAR_LIPOPROTEIN"/>
    <property type="match status" value="1"/>
</dbReference>
<dbReference type="GO" id="GO:0006508">
    <property type="term" value="P:proteolysis"/>
    <property type="evidence" value="ECO:0007669"/>
    <property type="project" value="UniProtKB-KW"/>
</dbReference>
<keyword evidence="6" id="KW-0482">Metalloprotease</keyword>
<comment type="cofactor">
    <cofactor evidence="1">
        <name>Zn(2+)</name>
        <dbReference type="ChEBI" id="CHEBI:29105"/>
    </cofactor>
</comment>
<keyword evidence="5" id="KW-0862">Zinc</keyword>